<reference evidence="3" key="1">
    <citation type="submission" date="2020-06" db="EMBL/GenBank/DDBJ databases">
        <authorList>
            <person name="Li T."/>
            <person name="Hu X."/>
            <person name="Zhang T."/>
            <person name="Song X."/>
            <person name="Zhang H."/>
            <person name="Dai N."/>
            <person name="Sheng W."/>
            <person name="Hou X."/>
            <person name="Wei L."/>
        </authorList>
    </citation>
    <scope>NUCLEOTIDE SEQUENCE</scope>
    <source>
        <strain evidence="3">KEN8</strain>
        <tissue evidence="3">Leaf</tissue>
    </source>
</reference>
<evidence type="ECO:0000256" key="1">
    <source>
        <dbReference type="ARBA" id="ARBA00022801"/>
    </source>
</evidence>
<dbReference type="InterPro" id="IPR052083">
    <property type="entry name" value="Aminoacylase-1_M20A"/>
</dbReference>
<evidence type="ECO:0000256" key="2">
    <source>
        <dbReference type="SAM" id="MobiDB-lite"/>
    </source>
</evidence>
<dbReference type="GO" id="GO:0004046">
    <property type="term" value="F:aminoacylase activity"/>
    <property type="evidence" value="ECO:0007669"/>
    <property type="project" value="TreeGrafter"/>
</dbReference>
<dbReference type="PROSITE" id="PS00759">
    <property type="entry name" value="ARGE_DAPE_CPG2_2"/>
    <property type="match status" value="1"/>
</dbReference>
<protein>
    <submittedName>
        <fullName evidence="3">Aminoacylase-1</fullName>
    </submittedName>
</protein>
<dbReference type="PANTHER" id="PTHR45892">
    <property type="entry name" value="AMINOACYLASE-1"/>
    <property type="match status" value="1"/>
</dbReference>
<feature type="region of interest" description="Disordered" evidence="2">
    <location>
        <begin position="44"/>
        <end position="67"/>
    </location>
</feature>
<comment type="caution">
    <text evidence="3">The sequence shown here is derived from an EMBL/GenBank/DDBJ whole genome shotgun (WGS) entry which is preliminary data.</text>
</comment>
<dbReference type="EMBL" id="JACGWM010000013">
    <property type="protein sequence ID" value="KAL0332857.1"/>
    <property type="molecule type" value="Genomic_DNA"/>
</dbReference>
<dbReference type="InterPro" id="IPR002933">
    <property type="entry name" value="Peptidase_M20"/>
</dbReference>
<name>A0AAW2MNH1_9LAMI</name>
<evidence type="ECO:0000313" key="3">
    <source>
        <dbReference type="EMBL" id="KAL0332857.1"/>
    </source>
</evidence>
<gene>
    <name evidence="3" type="ORF">Scaly_2187200</name>
</gene>
<dbReference type="AlphaFoldDB" id="A0AAW2MNH1"/>
<sequence length="181" mass="20241">MIRSDYRPRAHHLRALVATGIILLLTTAAVTVQDILRRSYLDSRNTSENTAHPAPATTKRPISSPPSQVPLVGFSDLGVRKGQAPAEHHKWDHPPFQAHIDPSSGDIYARGSQDMKCVGLQYLEAIRKLQASGFRPLRTVYLSFVPDEEIGAMTAPEVRQFRNFQEYERSHYTGRGVGLTH</sequence>
<dbReference type="InterPro" id="IPR001261">
    <property type="entry name" value="ArgE/DapE_CS"/>
</dbReference>
<dbReference type="Gene3D" id="3.40.630.10">
    <property type="entry name" value="Zn peptidases"/>
    <property type="match status" value="1"/>
</dbReference>
<dbReference type="SUPFAM" id="SSF53187">
    <property type="entry name" value="Zn-dependent exopeptidases"/>
    <property type="match status" value="1"/>
</dbReference>
<proteinExistence type="predicted"/>
<keyword evidence="1" id="KW-0378">Hydrolase</keyword>
<reference evidence="3" key="2">
    <citation type="journal article" date="2024" name="Plant">
        <title>Genomic evolution and insights into agronomic trait innovations of Sesamum species.</title>
        <authorList>
            <person name="Miao H."/>
            <person name="Wang L."/>
            <person name="Qu L."/>
            <person name="Liu H."/>
            <person name="Sun Y."/>
            <person name="Le M."/>
            <person name="Wang Q."/>
            <person name="Wei S."/>
            <person name="Zheng Y."/>
            <person name="Lin W."/>
            <person name="Duan Y."/>
            <person name="Cao H."/>
            <person name="Xiong S."/>
            <person name="Wang X."/>
            <person name="Wei L."/>
            <person name="Li C."/>
            <person name="Ma Q."/>
            <person name="Ju M."/>
            <person name="Zhao R."/>
            <person name="Li G."/>
            <person name="Mu C."/>
            <person name="Tian Q."/>
            <person name="Mei H."/>
            <person name="Zhang T."/>
            <person name="Gao T."/>
            <person name="Zhang H."/>
        </authorList>
    </citation>
    <scope>NUCLEOTIDE SEQUENCE</scope>
    <source>
        <strain evidence="3">KEN8</strain>
    </source>
</reference>
<organism evidence="3">
    <name type="scientific">Sesamum calycinum</name>
    <dbReference type="NCBI Taxonomy" id="2727403"/>
    <lineage>
        <taxon>Eukaryota</taxon>
        <taxon>Viridiplantae</taxon>
        <taxon>Streptophyta</taxon>
        <taxon>Embryophyta</taxon>
        <taxon>Tracheophyta</taxon>
        <taxon>Spermatophyta</taxon>
        <taxon>Magnoliopsida</taxon>
        <taxon>eudicotyledons</taxon>
        <taxon>Gunneridae</taxon>
        <taxon>Pentapetalae</taxon>
        <taxon>asterids</taxon>
        <taxon>lamiids</taxon>
        <taxon>Lamiales</taxon>
        <taxon>Pedaliaceae</taxon>
        <taxon>Sesamum</taxon>
    </lineage>
</organism>
<dbReference type="Pfam" id="PF01546">
    <property type="entry name" value="Peptidase_M20"/>
    <property type="match status" value="1"/>
</dbReference>
<dbReference type="PANTHER" id="PTHR45892:SF1">
    <property type="entry name" value="AMINOACYLASE-1"/>
    <property type="match status" value="1"/>
</dbReference>
<accession>A0AAW2MNH1</accession>